<dbReference type="GO" id="GO:0005930">
    <property type="term" value="C:axoneme"/>
    <property type="evidence" value="ECO:0007669"/>
    <property type="project" value="TreeGrafter"/>
</dbReference>
<dbReference type="EMBL" id="GG738845">
    <property type="protein sequence ID" value="EFC50681.1"/>
    <property type="molecule type" value="Genomic_DNA"/>
</dbReference>
<keyword evidence="5" id="KW-1185">Reference proteome</keyword>
<dbReference type="PANTHER" id="PTHR20929">
    <property type="entry name" value="LUNG ADENOMA SUSCEPTIBILITY 1-RELATED"/>
    <property type="match status" value="1"/>
</dbReference>
<feature type="compositionally biased region" description="Basic and acidic residues" evidence="2">
    <location>
        <begin position="38"/>
        <end position="116"/>
    </location>
</feature>
<evidence type="ECO:0000313" key="4">
    <source>
        <dbReference type="EMBL" id="EFC50681.1"/>
    </source>
</evidence>
<dbReference type="InParanoid" id="D2UXT0"/>
<dbReference type="PANTHER" id="PTHR20929:SF11">
    <property type="entry name" value="DYNEIN AXONEMAL INTERMEDIATE CHAIN 7"/>
    <property type="match status" value="1"/>
</dbReference>
<comment type="similarity">
    <text evidence="1">Belongs to the DNAI7 family.</text>
</comment>
<dbReference type="OrthoDB" id="297923at2759"/>
<protein>
    <submittedName>
        <fullName evidence="4">Predicted protein</fullName>
    </submittedName>
</protein>
<dbReference type="InterPro" id="IPR023247">
    <property type="entry name" value="IC97/Dnai7-like"/>
</dbReference>
<proteinExistence type="inferred from homology"/>
<feature type="region of interest" description="Disordered" evidence="2">
    <location>
        <begin position="1"/>
        <end position="116"/>
    </location>
</feature>
<reference evidence="4 5" key="1">
    <citation type="journal article" date="2010" name="Cell">
        <title>The genome of Naegleria gruberi illuminates early eukaryotic versatility.</title>
        <authorList>
            <person name="Fritz-Laylin L.K."/>
            <person name="Prochnik S.E."/>
            <person name="Ginger M.L."/>
            <person name="Dacks J.B."/>
            <person name="Carpenter M.L."/>
            <person name="Field M.C."/>
            <person name="Kuo A."/>
            <person name="Paredez A."/>
            <person name="Chapman J."/>
            <person name="Pham J."/>
            <person name="Shu S."/>
            <person name="Neupane R."/>
            <person name="Cipriano M."/>
            <person name="Mancuso J."/>
            <person name="Tu H."/>
            <person name="Salamov A."/>
            <person name="Lindquist E."/>
            <person name="Shapiro H."/>
            <person name="Lucas S."/>
            <person name="Grigoriev I.V."/>
            <person name="Cande W.Z."/>
            <person name="Fulton C."/>
            <person name="Rokhsar D.S."/>
            <person name="Dawson S.C."/>
        </authorList>
    </citation>
    <scope>NUCLEOTIDE SEQUENCE [LARGE SCALE GENOMIC DNA]</scope>
    <source>
        <strain evidence="4 5">NEG-M</strain>
    </source>
</reference>
<dbReference type="RefSeq" id="XP_002683425.1">
    <property type="nucleotide sequence ID" value="XM_002683379.1"/>
</dbReference>
<evidence type="ECO:0000259" key="3">
    <source>
        <dbReference type="Pfam" id="PF15927"/>
    </source>
</evidence>
<organism evidence="5">
    <name type="scientific">Naegleria gruberi</name>
    <name type="common">Amoeba</name>
    <dbReference type="NCBI Taxonomy" id="5762"/>
    <lineage>
        <taxon>Eukaryota</taxon>
        <taxon>Discoba</taxon>
        <taxon>Heterolobosea</taxon>
        <taxon>Tetramitia</taxon>
        <taxon>Eutetramitia</taxon>
        <taxon>Vahlkampfiidae</taxon>
        <taxon>Naegleria</taxon>
    </lineage>
</organism>
<dbReference type="VEuPathDB" id="AmoebaDB:NAEGRDRAFT_61231"/>
<name>D2UXT0_NAEGR</name>
<evidence type="ECO:0000313" key="5">
    <source>
        <dbReference type="Proteomes" id="UP000006671"/>
    </source>
</evidence>
<dbReference type="GO" id="GO:0008017">
    <property type="term" value="F:microtubule binding"/>
    <property type="evidence" value="ECO:0007669"/>
    <property type="project" value="TreeGrafter"/>
</dbReference>
<dbReference type="STRING" id="5762.D2UXT0"/>
<accession>D2UXT0</accession>
<dbReference type="AlphaFoldDB" id="D2UXT0"/>
<dbReference type="GeneID" id="8863904"/>
<dbReference type="Pfam" id="PF15927">
    <property type="entry name" value="Casc1_N"/>
    <property type="match status" value="1"/>
</dbReference>
<sequence>MPGNTPKPPTSAKTQSSTTASPTKNQSAPSKPSSSKSTKAEKGEKGEKLTAKQKKVLEQKKKEEEEKQRKEEEERIRKEEEEERKRKEEEERKINEERRKKAEEEKKRLDEEKGSFDSEVIPSFKEKLHTLMIVAKEEDEWNKFVNCENLPKLDDDVDMNNFISSWRDLNELALKKEIRNINEDFAMVVEGCKVMNEIEYLLVESIAQSKKDLETHCTKYLNYLSNCIVQTMDDATAHIMQYFDKYLSSENDQYQKVHPFIKYGIWTNISKNLYVIFLISQ</sequence>
<dbReference type="GO" id="GO:0048487">
    <property type="term" value="F:beta-tubulin binding"/>
    <property type="evidence" value="ECO:0007669"/>
    <property type="project" value="TreeGrafter"/>
</dbReference>
<feature type="compositionally biased region" description="Low complexity" evidence="2">
    <location>
        <begin position="10"/>
        <end position="37"/>
    </location>
</feature>
<dbReference type="InterPro" id="IPR031826">
    <property type="entry name" value="IC97/Casc1_N"/>
</dbReference>
<evidence type="ECO:0000256" key="2">
    <source>
        <dbReference type="SAM" id="MobiDB-lite"/>
    </source>
</evidence>
<dbReference type="KEGG" id="ngr:NAEGRDRAFT_61231"/>
<dbReference type="Proteomes" id="UP000006671">
    <property type="component" value="Unassembled WGS sequence"/>
</dbReference>
<gene>
    <name evidence="4" type="ORF">NAEGRDRAFT_61231</name>
</gene>
<evidence type="ECO:0000256" key="1">
    <source>
        <dbReference type="ARBA" id="ARBA00024332"/>
    </source>
</evidence>
<feature type="domain" description="IC97/Casc1 N-terminal" evidence="3">
    <location>
        <begin position="66"/>
        <end position="273"/>
    </location>
</feature>